<protein>
    <recommendedName>
        <fullName evidence="3">Prepilin-type N-terminal cleavage/methylation domain-containing protein</fullName>
    </recommendedName>
</protein>
<evidence type="ECO:0008006" key="3">
    <source>
        <dbReference type="Google" id="ProtNLM"/>
    </source>
</evidence>
<dbReference type="NCBIfam" id="TIGR02532">
    <property type="entry name" value="IV_pilin_GFxxxE"/>
    <property type="match status" value="1"/>
</dbReference>
<evidence type="ECO:0000313" key="2">
    <source>
        <dbReference type="Proteomes" id="UP000662873"/>
    </source>
</evidence>
<dbReference type="KEGG" id="npy:NPRO_10650"/>
<dbReference type="InterPro" id="IPR045584">
    <property type="entry name" value="Pilin-like"/>
</dbReference>
<dbReference type="EMBL" id="AP021858">
    <property type="protein sequence ID" value="BBO23470.1"/>
    <property type="molecule type" value="Genomic_DNA"/>
</dbReference>
<name>A0A809R7G0_9BACT</name>
<dbReference type="PANTHER" id="PTHR30093">
    <property type="entry name" value="GENERAL SECRETION PATHWAY PROTEIN G"/>
    <property type="match status" value="1"/>
</dbReference>
<dbReference type="AlphaFoldDB" id="A0A809R7G0"/>
<sequence>MHRKAFTLIELLVVIAIIAILAAILFPVFAQAKVAAKKAAAISNQKQIGLAVLMYMADADDTYPRNDDCYLNSSLNTALNNQTGDPSPWCNGTNGYPFRMNHYSWQKWVVPYVKNIQLFEHPARTTINANTFSCPQGQWTQCGQIMGSFAINLALTGALNTWNRSATAAGRLRNSWLGGRQSGLPDVSKAMLLFEMGNPEISFAPVTVTTDQNPLSTQTVYPMAVREFWRANFMKASGAGCVFGNEPDPRATVGGNVVVGFADGSAKAVPAGQFLAWTPAAAEFNVTLDANTLCGISSGTFRPSVTSSALNLNINYPFWGLTN</sequence>
<dbReference type="Proteomes" id="UP000662873">
    <property type="component" value="Chromosome"/>
</dbReference>
<dbReference type="InterPro" id="IPR012902">
    <property type="entry name" value="N_methyl_site"/>
</dbReference>
<evidence type="ECO:0000313" key="1">
    <source>
        <dbReference type="EMBL" id="BBO23470.1"/>
    </source>
</evidence>
<dbReference type="Pfam" id="PF07963">
    <property type="entry name" value="N_methyl"/>
    <property type="match status" value="1"/>
</dbReference>
<gene>
    <name evidence="1" type="ORF">NPRO_10650</name>
</gene>
<reference evidence="1" key="1">
    <citation type="journal article" name="DNA Res.">
        <title>The physiological potential of anammox bacteria as revealed by their core genome structure.</title>
        <authorList>
            <person name="Okubo T."/>
            <person name="Toyoda A."/>
            <person name="Fukuhara K."/>
            <person name="Uchiyama I."/>
            <person name="Harigaya Y."/>
            <person name="Kuroiwa M."/>
            <person name="Suzuki T."/>
            <person name="Murakami Y."/>
            <person name="Suwa Y."/>
            <person name="Takami H."/>
        </authorList>
    </citation>
    <scope>NUCLEOTIDE SEQUENCE</scope>
    <source>
        <strain evidence="1">317325-2</strain>
    </source>
</reference>
<organism evidence="1 2">
    <name type="scientific">Candidatus Nitrosymbiomonas proteolyticus</name>
    <dbReference type="NCBI Taxonomy" id="2608984"/>
    <lineage>
        <taxon>Bacteria</taxon>
        <taxon>Bacillati</taxon>
        <taxon>Armatimonadota</taxon>
        <taxon>Armatimonadota incertae sedis</taxon>
        <taxon>Candidatus Nitrosymbiomonas</taxon>
    </lineage>
</organism>
<proteinExistence type="predicted"/>
<accession>A0A809R7G0</accession>
<dbReference type="SUPFAM" id="SSF54523">
    <property type="entry name" value="Pili subunits"/>
    <property type="match status" value="1"/>
</dbReference>
<dbReference type="Gene3D" id="3.30.700.10">
    <property type="entry name" value="Glycoprotein, Type 4 Pilin"/>
    <property type="match status" value="1"/>
</dbReference>